<keyword evidence="3" id="KW-1185">Reference proteome</keyword>
<dbReference type="Proteomes" id="UP000271098">
    <property type="component" value="Unassembled WGS sequence"/>
</dbReference>
<reference evidence="4" key="1">
    <citation type="submission" date="2016-06" db="UniProtKB">
        <authorList>
            <consortium name="WormBaseParasite"/>
        </authorList>
    </citation>
    <scope>IDENTIFICATION</scope>
</reference>
<organism evidence="4">
    <name type="scientific">Gongylonema pulchrum</name>
    <dbReference type="NCBI Taxonomy" id="637853"/>
    <lineage>
        <taxon>Eukaryota</taxon>
        <taxon>Metazoa</taxon>
        <taxon>Ecdysozoa</taxon>
        <taxon>Nematoda</taxon>
        <taxon>Chromadorea</taxon>
        <taxon>Rhabditida</taxon>
        <taxon>Spirurina</taxon>
        <taxon>Spiruromorpha</taxon>
        <taxon>Spiruroidea</taxon>
        <taxon>Gongylonematidae</taxon>
        <taxon>Gongylonema</taxon>
    </lineage>
</organism>
<evidence type="ECO:0000313" key="3">
    <source>
        <dbReference type="Proteomes" id="UP000271098"/>
    </source>
</evidence>
<protein>
    <submittedName>
        <fullName evidence="2 4">Uncharacterized protein</fullName>
    </submittedName>
</protein>
<evidence type="ECO:0000313" key="4">
    <source>
        <dbReference type="WBParaSite" id="GPUH_0001837501-mRNA-1"/>
    </source>
</evidence>
<dbReference type="WBParaSite" id="GPUH_0001837501-mRNA-1">
    <property type="protein sequence ID" value="GPUH_0001837501-mRNA-1"/>
    <property type="gene ID" value="GPUH_0001837501"/>
</dbReference>
<accession>A0A183EBK9</accession>
<dbReference type="AlphaFoldDB" id="A0A183EBK9"/>
<evidence type="ECO:0000313" key="2">
    <source>
        <dbReference type="EMBL" id="VDN31555.1"/>
    </source>
</evidence>
<feature type="coiled-coil region" evidence="1">
    <location>
        <begin position="34"/>
        <end position="61"/>
    </location>
</feature>
<keyword evidence="1" id="KW-0175">Coiled coil</keyword>
<reference evidence="2 3" key="2">
    <citation type="submission" date="2018-11" db="EMBL/GenBank/DDBJ databases">
        <authorList>
            <consortium name="Pathogen Informatics"/>
        </authorList>
    </citation>
    <scope>NUCLEOTIDE SEQUENCE [LARGE SCALE GENOMIC DNA]</scope>
</reference>
<name>A0A183EBK9_9BILA</name>
<gene>
    <name evidence="2" type="ORF">GPUH_LOCUS18350</name>
</gene>
<dbReference type="OrthoDB" id="5853605at2759"/>
<proteinExistence type="predicted"/>
<sequence>MALVLRNYLRLELEKVSDPIAFRHSPSTAVLNILMQLYGKIDKQREQIAAISKEMRQKENQPQHFNLNPENIFKSVTGHKPSNIDEAMGNATVAKVLNDSKQFLIKWATSYSSVIFENTIEYP</sequence>
<dbReference type="EMBL" id="UYRT01086609">
    <property type="protein sequence ID" value="VDN31555.1"/>
    <property type="molecule type" value="Genomic_DNA"/>
</dbReference>
<evidence type="ECO:0000256" key="1">
    <source>
        <dbReference type="SAM" id="Coils"/>
    </source>
</evidence>